<evidence type="ECO:0000256" key="2">
    <source>
        <dbReference type="SAM" id="Phobius"/>
    </source>
</evidence>
<keyword evidence="4" id="KW-1185">Reference proteome</keyword>
<organism evidence="3 4">
    <name type="scientific">Pseudobacter ginsenosidimutans</name>
    <dbReference type="NCBI Taxonomy" id="661488"/>
    <lineage>
        <taxon>Bacteria</taxon>
        <taxon>Pseudomonadati</taxon>
        <taxon>Bacteroidota</taxon>
        <taxon>Chitinophagia</taxon>
        <taxon>Chitinophagales</taxon>
        <taxon>Chitinophagaceae</taxon>
        <taxon>Pseudobacter</taxon>
    </lineage>
</organism>
<protein>
    <submittedName>
        <fullName evidence="3">Uncharacterized protein</fullName>
    </submittedName>
</protein>
<evidence type="ECO:0000313" key="3">
    <source>
        <dbReference type="EMBL" id="RZS72138.1"/>
    </source>
</evidence>
<evidence type="ECO:0000313" key="4">
    <source>
        <dbReference type="Proteomes" id="UP000293874"/>
    </source>
</evidence>
<dbReference type="AlphaFoldDB" id="A0A4Q7MU93"/>
<keyword evidence="2" id="KW-0472">Membrane</keyword>
<feature type="transmembrane region" description="Helical" evidence="2">
    <location>
        <begin position="21"/>
        <end position="38"/>
    </location>
</feature>
<sequence>MKRSTLQYIRTNPAVRAILSVGLMCLLLLLTSINFFIYNGDARVPVEYSCLHADEDNQGNPNPAGPDEKSPGGPITIQEEYIHEGEGSVDPYWINALFRHKIHEAEQLKLVHFEIISPPPEA</sequence>
<gene>
    <name evidence="3" type="ORF">EV199_4053</name>
</gene>
<comment type="caution">
    <text evidence="3">The sequence shown here is derived from an EMBL/GenBank/DDBJ whole genome shotgun (WGS) entry which is preliminary data.</text>
</comment>
<keyword evidence="2" id="KW-1133">Transmembrane helix</keyword>
<evidence type="ECO:0000256" key="1">
    <source>
        <dbReference type="SAM" id="MobiDB-lite"/>
    </source>
</evidence>
<dbReference type="Proteomes" id="UP000293874">
    <property type="component" value="Unassembled WGS sequence"/>
</dbReference>
<accession>A0A4Q7MU93</accession>
<keyword evidence="2" id="KW-0812">Transmembrane</keyword>
<name>A0A4Q7MU93_9BACT</name>
<dbReference type="RefSeq" id="WP_130542586.1">
    <property type="nucleotide sequence ID" value="NZ_CP042431.1"/>
</dbReference>
<proteinExistence type="predicted"/>
<feature type="region of interest" description="Disordered" evidence="1">
    <location>
        <begin position="53"/>
        <end position="76"/>
    </location>
</feature>
<dbReference type="OrthoDB" id="670314at2"/>
<dbReference type="EMBL" id="SGXA01000002">
    <property type="protein sequence ID" value="RZS72138.1"/>
    <property type="molecule type" value="Genomic_DNA"/>
</dbReference>
<reference evidence="3 4" key="1">
    <citation type="submission" date="2019-02" db="EMBL/GenBank/DDBJ databases">
        <title>Genomic Encyclopedia of Type Strains, Phase IV (KMG-IV): sequencing the most valuable type-strain genomes for metagenomic binning, comparative biology and taxonomic classification.</title>
        <authorList>
            <person name="Goeker M."/>
        </authorList>
    </citation>
    <scope>NUCLEOTIDE SEQUENCE [LARGE SCALE GENOMIC DNA]</scope>
    <source>
        <strain evidence="3 4">DSM 18116</strain>
    </source>
</reference>